<sequence length="86" mass="8745">MGVCLEKGVGRGARPCVGQVPLKQLPLAQQSASPRPRVATAVRQSGEALAVFSQRGDAGAKAVSVDSKVLNPKGLGGSPKEELPLA</sequence>
<dbReference type="EMBL" id="LXQD01000332">
    <property type="protein sequence ID" value="RCJ21122.1"/>
    <property type="molecule type" value="Genomic_DNA"/>
</dbReference>
<organism evidence="1 2">
    <name type="scientific">Nostoc minutum NIES-26</name>
    <dbReference type="NCBI Taxonomy" id="1844469"/>
    <lineage>
        <taxon>Bacteria</taxon>
        <taxon>Bacillati</taxon>
        <taxon>Cyanobacteriota</taxon>
        <taxon>Cyanophyceae</taxon>
        <taxon>Nostocales</taxon>
        <taxon>Nostocaceae</taxon>
        <taxon>Nostoc</taxon>
    </lineage>
</organism>
<reference evidence="1" key="1">
    <citation type="submission" date="2016-04" db="EMBL/GenBank/DDBJ databases">
        <authorList>
            <person name="Tabuchi Yagui T.R."/>
        </authorList>
    </citation>
    <scope>NUCLEOTIDE SEQUENCE [LARGE SCALE GENOMIC DNA]</scope>
    <source>
        <strain evidence="1">NIES-26</strain>
    </source>
</reference>
<proteinExistence type="predicted"/>
<protein>
    <submittedName>
        <fullName evidence="1">Uncharacterized protein</fullName>
    </submittedName>
</protein>
<name>A0A367QDA3_9NOSO</name>
<keyword evidence="2" id="KW-1185">Reference proteome</keyword>
<dbReference type="AlphaFoldDB" id="A0A367QDA3"/>
<gene>
    <name evidence="1" type="ORF">A6770_30740</name>
</gene>
<accession>A0A367QDA3</accession>
<evidence type="ECO:0000313" key="1">
    <source>
        <dbReference type="EMBL" id="RCJ21122.1"/>
    </source>
</evidence>
<evidence type="ECO:0000313" key="2">
    <source>
        <dbReference type="Proteomes" id="UP000252107"/>
    </source>
</evidence>
<comment type="caution">
    <text evidence="1">The sequence shown here is derived from an EMBL/GenBank/DDBJ whole genome shotgun (WGS) entry which is preliminary data.</text>
</comment>
<dbReference type="Proteomes" id="UP000252107">
    <property type="component" value="Unassembled WGS sequence"/>
</dbReference>